<evidence type="ECO:0000313" key="2">
    <source>
        <dbReference type="Proteomes" id="UP000001075"/>
    </source>
</evidence>
<protein>
    <submittedName>
        <fullName evidence="1">Uncharacterized protein</fullName>
    </submittedName>
</protein>
<dbReference type="EMBL" id="JH000867">
    <property type="protein sequence ID" value="EGW14014.1"/>
    <property type="molecule type" value="Genomic_DNA"/>
</dbReference>
<dbReference type="InParanoid" id="G3HXE9"/>
<sequence>MPHIEEKKLFCYCNPLLLQRSNPYFKPSAESQLTTFKNDECVANLYVHPYQYPILQR</sequence>
<proteinExistence type="predicted"/>
<evidence type="ECO:0000313" key="1">
    <source>
        <dbReference type="EMBL" id="EGW14014.1"/>
    </source>
</evidence>
<organism evidence="1 2">
    <name type="scientific">Cricetulus griseus</name>
    <name type="common">Chinese hamster</name>
    <name type="synonym">Cricetulus barabensis griseus</name>
    <dbReference type="NCBI Taxonomy" id="10029"/>
    <lineage>
        <taxon>Eukaryota</taxon>
        <taxon>Metazoa</taxon>
        <taxon>Chordata</taxon>
        <taxon>Craniata</taxon>
        <taxon>Vertebrata</taxon>
        <taxon>Euteleostomi</taxon>
        <taxon>Mammalia</taxon>
        <taxon>Eutheria</taxon>
        <taxon>Euarchontoglires</taxon>
        <taxon>Glires</taxon>
        <taxon>Rodentia</taxon>
        <taxon>Myomorpha</taxon>
        <taxon>Muroidea</taxon>
        <taxon>Cricetidae</taxon>
        <taxon>Cricetinae</taxon>
        <taxon>Cricetulus</taxon>
    </lineage>
</organism>
<dbReference type="Proteomes" id="UP000001075">
    <property type="component" value="Unassembled WGS sequence"/>
</dbReference>
<name>G3HXE9_CRIGR</name>
<reference evidence="2" key="1">
    <citation type="journal article" date="2011" name="Nat. Biotechnol.">
        <title>The genomic sequence of the Chinese hamster ovary (CHO)-K1 cell line.</title>
        <authorList>
            <person name="Xu X."/>
            <person name="Nagarajan H."/>
            <person name="Lewis N.E."/>
            <person name="Pan S."/>
            <person name="Cai Z."/>
            <person name="Liu X."/>
            <person name="Chen W."/>
            <person name="Xie M."/>
            <person name="Wang W."/>
            <person name="Hammond S."/>
            <person name="Andersen M.R."/>
            <person name="Neff N."/>
            <person name="Passarelli B."/>
            <person name="Koh W."/>
            <person name="Fan H.C."/>
            <person name="Wang J."/>
            <person name="Gui Y."/>
            <person name="Lee K.H."/>
            <person name="Betenbaugh M.J."/>
            <person name="Quake S.R."/>
            <person name="Famili I."/>
            <person name="Palsson B.O."/>
            <person name="Wang J."/>
        </authorList>
    </citation>
    <scope>NUCLEOTIDE SEQUENCE [LARGE SCALE GENOMIC DNA]</scope>
    <source>
        <strain evidence="2">CHO K1 cell line</strain>
    </source>
</reference>
<accession>G3HXE9</accession>
<dbReference type="AlphaFoldDB" id="G3HXE9"/>
<gene>
    <name evidence="1" type="ORF">I79_015671</name>
</gene>